<dbReference type="InterPro" id="IPR001344">
    <property type="entry name" value="Chloro_AB-bd_pln"/>
</dbReference>
<dbReference type="Gene3D" id="1.10.3460.10">
    <property type="entry name" value="Chlorophyll a/b binding protein domain"/>
    <property type="match status" value="1"/>
</dbReference>
<evidence type="ECO:0000313" key="6">
    <source>
        <dbReference type="EMBL" id="KOO32970.1"/>
    </source>
</evidence>
<feature type="binding site" evidence="5">
    <location>
        <position position="71"/>
    </location>
    <ligand>
        <name>chlorophyll a</name>
        <dbReference type="ChEBI" id="CHEBI:58416"/>
        <label>1</label>
    </ligand>
</feature>
<dbReference type="EMBL" id="JWZX01001638">
    <property type="protein sequence ID" value="KOO32970.1"/>
    <property type="molecule type" value="Genomic_DNA"/>
</dbReference>
<feature type="binding site" evidence="5">
    <location>
        <position position="192"/>
    </location>
    <ligand>
        <name>chlorophyll a</name>
        <dbReference type="ChEBI" id="CHEBI:58416"/>
        <label>1</label>
    </ligand>
</feature>
<comment type="caution">
    <text evidence="6">The sequence shown here is derived from an EMBL/GenBank/DDBJ whole genome shotgun (WGS) entry which is preliminary data.</text>
</comment>
<dbReference type="GO" id="GO:0016020">
    <property type="term" value="C:membrane"/>
    <property type="evidence" value="ECO:0007669"/>
    <property type="project" value="InterPro"/>
</dbReference>
<feature type="binding site" evidence="5">
    <location>
        <position position="195"/>
    </location>
    <ligand>
        <name>chlorophyll a</name>
        <dbReference type="ChEBI" id="CHEBI:58416"/>
        <label>1</label>
    </ligand>
</feature>
<evidence type="ECO:0000256" key="3">
    <source>
        <dbReference type="ARBA" id="ARBA00022531"/>
    </source>
</evidence>
<gene>
    <name evidence="6" type="ORF">Ctob_011546</name>
</gene>
<evidence type="ECO:0000256" key="5">
    <source>
        <dbReference type="PIRSR" id="PIRSR601344-1"/>
    </source>
</evidence>
<dbReference type="PANTHER" id="PTHR21649">
    <property type="entry name" value="CHLOROPHYLL A/B BINDING PROTEIN"/>
    <property type="match status" value="1"/>
</dbReference>
<dbReference type="GO" id="GO:0009765">
    <property type="term" value="P:photosynthesis, light harvesting"/>
    <property type="evidence" value="ECO:0007669"/>
    <property type="project" value="InterPro"/>
</dbReference>
<feature type="binding site" description="axial binding residue" evidence="5">
    <location>
        <position position="123"/>
    </location>
    <ligand>
        <name>chlorophyll b</name>
        <dbReference type="ChEBI" id="CHEBI:61721"/>
        <label>1</label>
    </ligand>
    <ligandPart>
        <name>Mg</name>
        <dbReference type="ChEBI" id="CHEBI:25107"/>
    </ligandPart>
</feature>
<keyword evidence="7" id="KW-1185">Reference proteome</keyword>
<keyword evidence="5" id="KW-0148">Chlorophyll</keyword>
<evidence type="ECO:0000256" key="2">
    <source>
        <dbReference type="ARBA" id="ARBA00022528"/>
    </source>
</evidence>
<feature type="binding site" evidence="5">
    <location>
        <position position="191"/>
    </location>
    <ligand>
        <name>chlorophyll a</name>
        <dbReference type="ChEBI" id="CHEBI:58416"/>
        <label>1</label>
    </ligand>
</feature>
<dbReference type="Pfam" id="PF00504">
    <property type="entry name" value="Chloroa_b-bind"/>
    <property type="match status" value="1"/>
</dbReference>
<evidence type="ECO:0000313" key="7">
    <source>
        <dbReference type="Proteomes" id="UP000037460"/>
    </source>
</evidence>
<keyword evidence="4" id="KW-0934">Plastid</keyword>
<evidence type="ECO:0000256" key="1">
    <source>
        <dbReference type="ARBA" id="ARBA00004229"/>
    </source>
</evidence>
<evidence type="ECO:0000256" key="4">
    <source>
        <dbReference type="ARBA" id="ARBA00022640"/>
    </source>
</evidence>
<dbReference type="GO" id="GO:0016168">
    <property type="term" value="F:chlorophyll binding"/>
    <property type="evidence" value="ECO:0007669"/>
    <property type="project" value="UniProtKB-KW"/>
</dbReference>
<feature type="binding site" evidence="5">
    <location>
        <position position="197"/>
    </location>
    <ligand>
        <name>chlorophyll a</name>
        <dbReference type="ChEBI" id="CHEBI:58416"/>
        <label>1</label>
    </ligand>
</feature>
<dbReference type="SUPFAM" id="SSF103511">
    <property type="entry name" value="Chlorophyll a-b binding protein"/>
    <property type="match status" value="1"/>
</dbReference>
<keyword evidence="2" id="KW-0150">Chloroplast</keyword>
<protein>
    <submittedName>
        <fullName evidence="6">Chloroplast light harvesting protein isoform 12</fullName>
    </submittedName>
</protein>
<reference evidence="7" key="1">
    <citation type="journal article" date="2015" name="PLoS Genet.">
        <title>Genome Sequence and Transcriptome Analyses of Chrysochromulina tobin: Metabolic Tools for Enhanced Algal Fitness in the Prominent Order Prymnesiales (Haptophyceae).</title>
        <authorList>
            <person name="Hovde B.T."/>
            <person name="Deodato C.R."/>
            <person name="Hunsperger H.M."/>
            <person name="Ryken S.A."/>
            <person name="Yost W."/>
            <person name="Jha R.K."/>
            <person name="Patterson J."/>
            <person name="Monnat R.J. Jr."/>
            <person name="Barlow S.B."/>
            <person name="Starkenburg S.R."/>
            <person name="Cattolico R.A."/>
        </authorList>
    </citation>
    <scope>NUCLEOTIDE SEQUENCE</scope>
    <source>
        <strain evidence="7">CCMP291</strain>
    </source>
</reference>
<feature type="binding site" evidence="5">
    <location>
        <position position="74"/>
    </location>
    <ligand>
        <name>chlorophyll a</name>
        <dbReference type="ChEBI" id="CHEBI:58416"/>
        <label>1</label>
    </ligand>
</feature>
<dbReference type="Proteomes" id="UP000037460">
    <property type="component" value="Unassembled WGS sequence"/>
</dbReference>
<feature type="binding site" description="axial binding residue" evidence="5">
    <location>
        <position position="76"/>
    </location>
    <ligand>
        <name>chlorophyll b</name>
        <dbReference type="ChEBI" id="CHEBI:61721"/>
        <label>1</label>
    </ligand>
    <ligandPart>
        <name>Mg</name>
        <dbReference type="ChEBI" id="CHEBI:25107"/>
    </ligandPart>
</feature>
<comment type="subcellular location">
    <subcellularLocation>
        <location evidence="1">Plastid</location>
        <location evidence="1">Chloroplast</location>
    </subcellularLocation>
</comment>
<name>A0A0M0K2E4_9EUKA</name>
<proteinExistence type="predicted"/>
<sequence length="235" mass="25319">MLSLYSAAASFAPATAPVATATRAAVSMATKEDLAASLNPVLGYYDPLRLGSAAFWNESQEATYGFLRQAEIKHGRVAMFAFCGYIAQANGLTWPNLLGVPTTGATPAEQWFNLPIQGRVQIVLFIGFLEWWGEFGGQGHQHYMRGGKPGVYPPFKDIPFHKAHLNRFSLYDPLGIAAKNSPEKKASGLLKEINNGRLAMIGIMGFLAEAKVPGSVPGLTGLIKPEVFDTMGPFA</sequence>
<dbReference type="OrthoDB" id="191071at2759"/>
<dbReference type="GO" id="GO:0009507">
    <property type="term" value="C:chloroplast"/>
    <property type="evidence" value="ECO:0007669"/>
    <property type="project" value="UniProtKB-SubCell"/>
</dbReference>
<keyword evidence="5" id="KW-0157">Chromophore</keyword>
<accession>A0A0M0K2E4</accession>
<dbReference type="InterPro" id="IPR022796">
    <property type="entry name" value="Chloroa_b-bind"/>
</dbReference>
<organism evidence="6 7">
    <name type="scientific">Chrysochromulina tobinii</name>
    <dbReference type="NCBI Taxonomy" id="1460289"/>
    <lineage>
        <taxon>Eukaryota</taxon>
        <taxon>Haptista</taxon>
        <taxon>Haptophyta</taxon>
        <taxon>Prymnesiophyceae</taxon>
        <taxon>Prymnesiales</taxon>
        <taxon>Chrysochromulinaceae</taxon>
        <taxon>Chrysochromulina</taxon>
    </lineage>
</organism>
<dbReference type="AlphaFoldDB" id="A0A0M0K2E4"/>
<keyword evidence="3" id="KW-0602">Photosynthesis</keyword>